<evidence type="ECO:0000313" key="4">
    <source>
        <dbReference type="Proteomes" id="UP000546970"/>
    </source>
</evidence>
<dbReference type="InterPro" id="IPR036869">
    <property type="entry name" value="J_dom_sf"/>
</dbReference>
<sequence length="188" mass="20954">MTREEALTALGLDGDATQDEITAAYRELAQMLHPDKYGTSKRLRERAEQQMRVINEARYTLLRGRAARRPASTSAVATAQDIYIEATIRARAAETARLAVVASLRTMKERRQGRITMLVISLVVALVSSRLRGTVGALAFSISSMLVVWGGVDVVMFGNQIRVLKQRSLELLRTRDRAREIAQQAQEL</sequence>
<organism evidence="3 4">
    <name type="scientific">Collinsella acetigenes</name>
    <dbReference type="NCBI Taxonomy" id="2713419"/>
    <lineage>
        <taxon>Bacteria</taxon>
        <taxon>Bacillati</taxon>
        <taxon>Actinomycetota</taxon>
        <taxon>Coriobacteriia</taxon>
        <taxon>Coriobacteriales</taxon>
        <taxon>Coriobacteriaceae</taxon>
        <taxon>Collinsella</taxon>
    </lineage>
</organism>
<evidence type="ECO:0000259" key="2">
    <source>
        <dbReference type="PROSITE" id="PS50076"/>
    </source>
</evidence>
<proteinExistence type="predicted"/>
<dbReference type="InterPro" id="IPR001623">
    <property type="entry name" value="DnaJ_domain"/>
</dbReference>
<evidence type="ECO:0000313" key="3">
    <source>
        <dbReference type="EMBL" id="NMF54731.1"/>
    </source>
</evidence>
<dbReference type="InterPro" id="IPR050817">
    <property type="entry name" value="DjlA_DnaK_co-chaperone"/>
</dbReference>
<dbReference type="PANTHER" id="PTHR24074">
    <property type="entry name" value="CO-CHAPERONE PROTEIN DJLA"/>
    <property type="match status" value="1"/>
</dbReference>
<comment type="caution">
    <text evidence="3">The sequence shown here is derived from an EMBL/GenBank/DDBJ whole genome shotgun (WGS) entry which is preliminary data.</text>
</comment>
<reference evidence="3 4" key="1">
    <citation type="submission" date="2020-04" db="EMBL/GenBank/DDBJ databases">
        <title>Collinsella sp. KGMB02528 nov., an anaerobic actinobacterium isolated from human feces.</title>
        <authorList>
            <person name="Han K.-I."/>
            <person name="Eom M.K."/>
            <person name="Kim J.-S."/>
            <person name="Lee K.C."/>
            <person name="Suh M.K."/>
            <person name="Park S.-H."/>
            <person name="Lee J.H."/>
            <person name="Kang S.W."/>
            <person name="Park J.-E."/>
            <person name="Oh B.S."/>
            <person name="Yu S.Y."/>
            <person name="Choi S.-H."/>
            <person name="Lee D.H."/>
            <person name="Yoon H."/>
            <person name="Kim B.-Y."/>
            <person name="Lee J.H."/>
            <person name="Lee J.-S."/>
        </authorList>
    </citation>
    <scope>NUCLEOTIDE SEQUENCE [LARGE SCALE GENOMIC DNA]</scope>
    <source>
        <strain evidence="3 4">KGMB02528</strain>
    </source>
</reference>
<feature type="domain" description="J" evidence="2">
    <location>
        <begin position="5"/>
        <end position="75"/>
    </location>
</feature>
<dbReference type="SMART" id="SM00271">
    <property type="entry name" value="DnaJ"/>
    <property type="match status" value="1"/>
</dbReference>
<dbReference type="Gene3D" id="1.10.287.110">
    <property type="entry name" value="DnaJ domain"/>
    <property type="match status" value="1"/>
</dbReference>
<dbReference type="SUPFAM" id="SSF46565">
    <property type="entry name" value="Chaperone J-domain"/>
    <property type="match status" value="1"/>
</dbReference>
<protein>
    <submittedName>
        <fullName evidence="3">J domain-containing protein</fullName>
    </submittedName>
</protein>
<dbReference type="AlphaFoldDB" id="A0A7X9UA45"/>
<keyword evidence="1" id="KW-1133">Transmembrane helix</keyword>
<keyword evidence="1" id="KW-0812">Transmembrane</keyword>
<dbReference type="PRINTS" id="PR00625">
    <property type="entry name" value="JDOMAIN"/>
</dbReference>
<dbReference type="EMBL" id="JABBCP010000001">
    <property type="protein sequence ID" value="NMF54731.1"/>
    <property type="molecule type" value="Genomic_DNA"/>
</dbReference>
<keyword evidence="1" id="KW-0472">Membrane</keyword>
<dbReference type="Proteomes" id="UP000546970">
    <property type="component" value="Unassembled WGS sequence"/>
</dbReference>
<dbReference type="RefSeq" id="WP_169276540.1">
    <property type="nucleotide sequence ID" value="NZ_JABBCP010000001.1"/>
</dbReference>
<dbReference type="PROSITE" id="PS50076">
    <property type="entry name" value="DNAJ_2"/>
    <property type="match status" value="1"/>
</dbReference>
<keyword evidence="4" id="KW-1185">Reference proteome</keyword>
<feature type="transmembrane region" description="Helical" evidence="1">
    <location>
        <begin position="115"/>
        <end position="131"/>
    </location>
</feature>
<name>A0A7X9UA45_9ACTN</name>
<dbReference type="CDD" id="cd06257">
    <property type="entry name" value="DnaJ"/>
    <property type="match status" value="1"/>
</dbReference>
<feature type="transmembrane region" description="Helical" evidence="1">
    <location>
        <begin position="137"/>
        <end position="158"/>
    </location>
</feature>
<dbReference type="Pfam" id="PF00226">
    <property type="entry name" value="DnaJ"/>
    <property type="match status" value="1"/>
</dbReference>
<accession>A0A7X9UA45</accession>
<gene>
    <name evidence="3" type="ORF">HF320_00015</name>
</gene>
<evidence type="ECO:0000256" key="1">
    <source>
        <dbReference type="SAM" id="Phobius"/>
    </source>
</evidence>